<comment type="caution">
    <text evidence="2">The sequence shown here is derived from an EMBL/GenBank/DDBJ whole genome shotgun (WGS) entry which is preliminary data.</text>
</comment>
<dbReference type="AlphaFoldDB" id="A0A2K0TKQ1"/>
<name>A0A2K0TKQ1_9HYPO</name>
<evidence type="ECO:0000313" key="3">
    <source>
        <dbReference type="Proteomes" id="UP000236546"/>
    </source>
</evidence>
<feature type="region of interest" description="Disordered" evidence="1">
    <location>
        <begin position="1"/>
        <end position="79"/>
    </location>
</feature>
<dbReference type="EMBL" id="MTYH01000016">
    <property type="protein sequence ID" value="PNP46109.1"/>
    <property type="molecule type" value="Genomic_DNA"/>
</dbReference>
<feature type="compositionally biased region" description="Low complexity" evidence="1">
    <location>
        <begin position="37"/>
        <end position="51"/>
    </location>
</feature>
<evidence type="ECO:0000256" key="1">
    <source>
        <dbReference type="SAM" id="MobiDB-lite"/>
    </source>
</evidence>
<feature type="region of interest" description="Disordered" evidence="1">
    <location>
        <begin position="124"/>
        <end position="150"/>
    </location>
</feature>
<gene>
    <name evidence="2" type="ORF">TGAMA5MH_02144</name>
</gene>
<reference evidence="2 3" key="1">
    <citation type="submission" date="2017-02" db="EMBL/GenBank/DDBJ databases">
        <title>Genomes of Trichoderma spp. with biocontrol activity.</title>
        <authorList>
            <person name="Gardiner D."/>
            <person name="Kazan K."/>
            <person name="Vos C."/>
            <person name="Harvey P."/>
        </authorList>
    </citation>
    <scope>NUCLEOTIDE SEQUENCE [LARGE SCALE GENOMIC DNA]</scope>
    <source>
        <strain evidence="2 3">A5MH</strain>
    </source>
</reference>
<feature type="compositionally biased region" description="Acidic residues" evidence="1">
    <location>
        <begin position="52"/>
        <end position="61"/>
    </location>
</feature>
<feature type="compositionally biased region" description="Polar residues" evidence="1">
    <location>
        <begin position="1"/>
        <end position="27"/>
    </location>
</feature>
<proteinExistence type="predicted"/>
<dbReference type="OrthoDB" id="4883684at2759"/>
<feature type="compositionally biased region" description="Basic and acidic residues" evidence="1">
    <location>
        <begin position="62"/>
        <end position="79"/>
    </location>
</feature>
<evidence type="ECO:0000313" key="2">
    <source>
        <dbReference type="EMBL" id="PNP46109.1"/>
    </source>
</evidence>
<sequence>MEQNSTTAEVTQSHAVQQQIPSLSQGSDPAADNAPRQSSPSSQSSEPAAESVEQEVADESYIEGRLDIDEKRKRFDETSCTVEEKELSDLFKKGLLDDGSTGPLKGDFTLHDLPQLIGDEACSVQWKTSKPKPKQKASGSSRKNVQETGLTDDELASILQACPDLEDSITKS</sequence>
<dbReference type="Proteomes" id="UP000236546">
    <property type="component" value="Unassembled WGS sequence"/>
</dbReference>
<accession>A0A2K0TKQ1</accession>
<feature type="compositionally biased region" description="Polar residues" evidence="1">
    <location>
        <begin position="137"/>
        <end position="149"/>
    </location>
</feature>
<organism evidence="2 3">
    <name type="scientific">Trichoderma gamsii</name>
    <dbReference type="NCBI Taxonomy" id="398673"/>
    <lineage>
        <taxon>Eukaryota</taxon>
        <taxon>Fungi</taxon>
        <taxon>Dikarya</taxon>
        <taxon>Ascomycota</taxon>
        <taxon>Pezizomycotina</taxon>
        <taxon>Sordariomycetes</taxon>
        <taxon>Hypocreomycetidae</taxon>
        <taxon>Hypocreales</taxon>
        <taxon>Hypocreaceae</taxon>
        <taxon>Trichoderma</taxon>
    </lineage>
</organism>
<protein>
    <submittedName>
        <fullName evidence="2">Uncharacterized protein</fullName>
    </submittedName>
</protein>